<dbReference type="InterPro" id="IPR029058">
    <property type="entry name" value="AB_hydrolase_fold"/>
</dbReference>
<sequence length="224" mass="24503">MPGFDGTGALFGPLIAALSPHHRPTVIRYRDERTFDDYIDTASAALPDQGEAILIAESFSGPITLGLMARHPDKIRCAVLCATFIESPFHVLTKLARFVPPAVFGLNLGHRAMLNRFCVDDRCDPALMNQALAVIKSMPVAAVAARLNVLADLQVRALCRNIRTPMLILRATGDRLVSPSRYRQLIDELPGAVVKDVEGPHLLLQSRPRACAQLIDEFVSASIR</sequence>
<reference evidence="3" key="1">
    <citation type="submission" date="2020-01" db="EMBL/GenBank/DDBJ databases">
        <title>'Steroidobacter agaridevorans' sp. nov., agar-degrading bacteria isolated from rhizosphere soils.</title>
        <authorList>
            <person name="Ikenaga M."/>
            <person name="Kataoka M."/>
            <person name="Murouchi A."/>
            <person name="Katsuragi S."/>
            <person name="Sakai M."/>
        </authorList>
    </citation>
    <scope>NUCLEOTIDE SEQUENCE [LARGE SCALE GENOMIC DNA]</scope>
    <source>
        <strain evidence="3">YU21-B</strain>
    </source>
</reference>
<dbReference type="EMBL" id="BLJN01000005">
    <property type="protein sequence ID" value="GFE82907.1"/>
    <property type="molecule type" value="Genomic_DNA"/>
</dbReference>
<gene>
    <name evidence="2" type="ORF">GCM10011487_49070</name>
</gene>
<evidence type="ECO:0000259" key="1">
    <source>
        <dbReference type="Pfam" id="PF12146"/>
    </source>
</evidence>
<organism evidence="2 3">
    <name type="scientific">Steroidobacter agaridevorans</name>
    <dbReference type="NCBI Taxonomy" id="2695856"/>
    <lineage>
        <taxon>Bacteria</taxon>
        <taxon>Pseudomonadati</taxon>
        <taxon>Pseudomonadota</taxon>
        <taxon>Gammaproteobacteria</taxon>
        <taxon>Steroidobacterales</taxon>
        <taxon>Steroidobacteraceae</taxon>
        <taxon>Steroidobacter</taxon>
    </lineage>
</organism>
<dbReference type="Pfam" id="PF12146">
    <property type="entry name" value="Hydrolase_4"/>
    <property type="match status" value="1"/>
</dbReference>
<dbReference type="SUPFAM" id="SSF53474">
    <property type="entry name" value="alpha/beta-Hydrolases"/>
    <property type="match status" value="1"/>
</dbReference>
<dbReference type="RefSeq" id="WP_209005484.1">
    <property type="nucleotide sequence ID" value="NZ_BLJN01000005.1"/>
</dbReference>
<name>A0A829YHW6_9GAMM</name>
<evidence type="ECO:0000313" key="2">
    <source>
        <dbReference type="EMBL" id="GFE82907.1"/>
    </source>
</evidence>
<keyword evidence="3" id="KW-1185">Reference proteome</keyword>
<evidence type="ECO:0000313" key="3">
    <source>
        <dbReference type="Proteomes" id="UP000445000"/>
    </source>
</evidence>
<protein>
    <recommendedName>
        <fullName evidence="1">Serine aminopeptidase S33 domain-containing protein</fullName>
    </recommendedName>
</protein>
<feature type="domain" description="Serine aminopeptidase S33" evidence="1">
    <location>
        <begin position="36"/>
        <end position="192"/>
    </location>
</feature>
<comment type="caution">
    <text evidence="2">The sequence shown here is derived from an EMBL/GenBank/DDBJ whole genome shotgun (WGS) entry which is preliminary data.</text>
</comment>
<proteinExistence type="predicted"/>
<dbReference type="Gene3D" id="3.40.50.1820">
    <property type="entry name" value="alpha/beta hydrolase"/>
    <property type="match status" value="1"/>
</dbReference>
<dbReference type="InterPro" id="IPR022742">
    <property type="entry name" value="Hydrolase_4"/>
</dbReference>
<dbReference type="AlphaFoldDB" id="A0A829YHW6"/>
<dbReference type="Proteomes" id="UP000445000">
    <property type="component" value="Unassembled WGS sequence"/>
</dbReference>
<accession>A0A829YHW6</accession>